<keyword evidence="12" id="KW-0573">Peptidoglycan synthesis</keyword>
<evidence type="ECO:0000256" key="6">
    <source>
        <dbReference type="ARBA" id="ARBA00022490"/>
    </source>
</evidence>
<keyword evidence="6" id="KW-0963">Cytoplasm</keyword>
<dbReference type="Gene3D" id="3.30.43.10">
    <property type="entry name" value="Uridine Diphospho-n-acetylenolpyruvylglucosamine Reductase, domain 2"/>
    <property type="match status" value="1"/>
</dbReference>
<dbReference type="InterPro" id="IPR036635">
    <property type="entry name" value="MurB_C_sf"/>
</dbReference>
<protein>
    <recommendedName>
        <fullName evidence="5">UDP-N-acetylmuramate dehydrogenase</fullName>
        <ecNumber evidence="5">1.3.1.98</ecNumber>
    </recommendedName>
</protein>
<organism evidence="18">
    <name type="scientific">freshwater metagenome</name>
    <dbReference type="NCBI Taxonomy" id="449393"/>
    <lineage>
        <taxon>unclassified sequences</taxon>
        <taxon>metagenomes</taxon>
        <taxon>ecological metagenomes</taxon>
    </lineage>
</organism>
<evidence type="ECO:0000256" key="5">
    <source>
        <dbReference type="ARBA" id="ARBA00012518"/>
    </source>
</evidence>
<dbReference type="GO" id="GO:0009252">
    <property type="term" value="P:peptidoglycan biosynthetic process"/>
    <property type="evidence" value="ECO:0007669"/>
    <property type="project" value="UniProtKB-UniPathway"/>
</dbReference>
<dbReference type="PANTHER" id="PTHR21071:SF4">
    <property type="entry name" value="UDP-N-ACETYLENOLPYRUVOYLGLUCOSAMINE REDUCTASE"/>
    <property type="match status" value="1"/>
</dbReference>
<evidence type="ECO:0000256" key="13">
    <source>
        <dbReference type="ARBA" id="ARBA00023002"/>
    </source>
</evidence>
<dbReference type="EC" id="1.3.1.98" evidence="5"/>
<dbReference type="Gene3D" id="3.90.78.10">
    <property type="entry name" value="UDP-N-acetylenolpyruvoylglucosamine reductase, C-terminal domain"/>
    <property type="match status" value="1"/>
</dbReference>
<dbReference type="EMBL" id="CAFBNE010000019">
    <property type="protein sequence ID" value="CAB4940020.1"/>
    <property type="molecule type" value="Genomic_DNA"/>
</dbReference>
<comment type="subcellular location">
    <subcellularLocation>
        <location evidence="3">Cytoplasm</location>
    </subcellularLocation>
</comment>
<evidence type="ECO:0000256" key="10">
    <source>
        <dbReference type="ARBA" id="ARBA00022857"/>
    </source>
</evidence>
<dbReference type="GO" id="GO:0071555">
    <property type="term" value="P:cell wall organization"/>
    <property type="evidence" value="ECO:0007669"/>
    <property type="project" value="UniProtKB-KW"/>
</dbReference>
<evidence type="ECO:0000256" key="7">
    <source>
        <dbReference type="ARBA" id="ARBA00022618"/>
    </source>
</evidence>
<dbReference type="PROSITE" id="PS51387">
    <property type="entry name" value="FAD_PCMH"/>
    <property type="match status" value="1"/>
</dbReference>
<keyword evidence="10" id="KW-0521">NADP</keyword>
<comment type="function">
    <text evidence="2">Cell wall formation.</text>
</comment>
<evidence type="ECO:0000256" key="11">
    <source>
        <dbReference type="ARBA" id="ARBA00022960"/>
    </source>
</evidence>
<dbReference type="InterPro" id="IPR016169">
    <property type="entry name" value="FAD-bd_PCMH_sub2"/>
</dbReference>
<dbReference type="Gene3D" id="3.30.465.10">
    <property type="match status" value="1"/>
</dbReference>
<gene>
    <name evidence="18" type="ORF">UFOPK3772_00854</name>
</gene>
<dbReference type="InterPro" id="IPR003170">
    <property type="entry name" value="MurB"/>
</dbReference>
<dbReference type="InterPro" id="IPR016167">
    <property type="entry name" value="FAD-bd_PCMH_sub1"/>
</dbReference>
<dbReference type="InterPro" id="IPR016166">
    <property type="entry name" value="FAD-bd_PCMH"/>
</dbReference>
<dbReference type="UniPathway" id="UPA00219"/>
<dbReference type="InterPro" id="IPR006094">
    <property type="entry name" value="Oxid_FAD_bind_N"/>
</dbReference>
<dbReference type="GO" id="GO:0071949">
    <property type="term" value="F:FAD binding"/>
    <property type="evidence" value="ECO:0007669"/>
    <property type="project" value="InterPro"/>
</dbReference>
<dbReference type="InterPro" id="IPR011601">
    <property type="entry name" value="MurB_C"/>
</dbReference>
<comment type="catalytic activity">
    <reaction evidence="16">
        <text>UDP-N-acetyl-alpha-D-muramate + NADP(+) = UDP-N-acetyl-3-O-(1-carboxyvinyl)-alpha-D-glucosamine + NADPH + H(+)</text>
        <dbReference type="Rhea" id="RHEA:12248"/>
        <dbReference type="ChEBI" id="CHEBI:15378"/>
        <dbReference type="ChEBI" id="CHEBI:57783"/>
        <dbReference type="ChEBI" id="CHEBI:58349"/>
        <dbReference type="ChEBI" id="CHEBI:68483"/>
        <dbReference type="ChEBI" id="CHEBI:70757"/>
        <dbReference type="EC" id="1.3.1.98"/>
    </reaction>
</comment>
<keyword evidence="13" id="KW-0560">Oxidoreductase</keyword>
<keyword evidence="15" id="KW-0961">Cell wall biogenesis/degradation</keyword>
<keyword evidence="11" id="KW-0133">Cell shape</keyword>
<evidence type="ECO:0000256" key="2">
    <source>
        <dbReference type="ARBA" id="ARBA00003921"/>
    </source>
</evidence>
<reference evidence="18" key="1">
    <citation type="submission" date="2020-05" db="EMBL/GenBank/DDBJ databases">
        <authorList>
            <person name="Chiriac C."/>
            <person name="Salcher M."/>
            <person name="Ghai R."/>
            <person name="Kavagutti S V."/>
        </authorList>
    </citation>
    <scope>NUCLEOTIDE SEQUENCE</scope>
</reference>
<keyword evidence="7" id="KW-0132">Cell division</keyword>
<comment type="cofactor">
    <cofactor evidence="1">
        <name>FAD</name>
        <dbReference type="ChEBI" id="CHEBI:57692"/>
    </cofactor>
</comment>
<evidence type="ECO:0000256" key="14">
    <source>
        <dbReference type="ARBA" id="ARBA00023306"/>
    </source>
</evidence>
<evidence type="ECO:0000256" key="4">
    <source>
        <dbReference type="ARBA" id="ARBA00004752"/>
    </source>
</evidence>
<dbReference type="NCBIfam" id="NF010478">
    <property type="entry name" value="PRK13903.1"/>
    <property type="match status" value="1"/>
</dbReference>
<dbReference type="SUPFAM" id="SSF56194">
    <property type="entry name" value="Uridine diphospho-N-Acetylenolpyruvylglucosamine reductase, MurB, C-terminal domain"/>
    <property type="match status" value="1"/>
</dbReference>
<evidence type="ECO:0000256" key="16">
    <source>
        <dbReference type="ARBA" id="ARBA00048914"/>
    </source>
</evidence>
<proteinExistence type="inferred from homology"/>
<evidence type="ECO:0000256" key="8">
    <source>
        <dbReference type="ARBA" id="ARBA00022630"/>
    </source>
</evidence>
<sequence length="342" mass="35381">MTVRLADHTTLRIGGPVGDFVHATTEAQLIEQVTALDGAGQPLLLLGGGSNLVCGDGGFDGTVIALGVRGLTIRAANDVVDIVACCGESWDGLVAHAVDSGWAGIEALSGIPGLVGATPIQNVGAYGQDVSQTITQVRALDRTTGLVADLTAADCEFTYRGSVFKEQPERWVVLDVAFRLRAGAESAVRYAQLAEDLGIEVGGAVAPSLIREAVLRLRRAKGMVLDREDPDTSSAGSFFTNPIVSEAVAVALPRDCPRYPASAGVKVSAAWLIEHAGVARGWQARAGSAAAISSKHTLAIANIGGASASEVIELASAVRDRVQAAFGITLEAEPRFVNCELG</sequence>
<evidence type="ECO:0000259" key="17">
    <source>
        <dbReference type="PROSITE" id="PS51387"/>
    </source>
</evidence>
<keyword evidence="8" id="KW-0285">Flavoprotein</keyword>
<feature type="domain" description="FAD-binding PCMH-type" evidence="17">
    <location>
        <begin position="13"/>
        <end position="220"/>
    </location>
</feature>
<dbReference type="NCBIfam" id="TIGR00179">
    <property type="entry name" value="murB"/>
    <property type="match status" value="1"/>
</dbReference>
<dbReference type="GO" id="GO:0008762">
    <property type="term" value="F:UDP-N-acetylmuramate dehydrogenase activity"/>
    <property type="evidence" value="ECO:0007669"/>
    <property type="project" value="UniProtKB-EC"/>
</dbReference>
<evidence type="ECO:0000256" key="9">
    <source>
        <dbReference type="ARBA" id="ARBA00022827"/>
    </source>
</evidence>
<keyword evidence="9" id="KW-0274">FAD</keyword>
<dbReference type="HAMAP" id="MF_00037">
    <property type="entry name" value="MurB"/>
    <property type="match status" value="1"/>
</dbReference>
<name>A0A6J7JA54_9ZZZZ</name>
<evidence type="ECO:0000256" key="15">
    <source>
        <dbReference type="ARBA" id="ARBA00023316"/>
    </source>
</evidence>
<evidence type="ECO:0000256" key="3">
    <source>
        <dbReference type="ARBA" id="ARBA00004496"/>
    </source>
</evidence>
<dbReference type="GO" id="GO:0051301">
    <property type="term" value="P:cell division"/>
    <property type="evidence" value="ECO:0007669"/>
    <property type="project" value="UniProtKB-KW"/>
</dbReference>
<dbReference type="InterPro" id="IPR036318">
    <property type="entry name" value="FAD-bd_PCMH-like_sf"/>
</dbReference>
<evidence type="ECO:0000256" key="1">
    <source>
        <dbReference type="ARBA" id="ARBA00001974"/>
    </source>
</evidence>
<dbReference type="Pfam" id="PF02873">
    <property type="entry name" value="MurB_C"/>
    <property type="match status" value="1"/>
</dbReference>
<dbReference type="SUPFAM" id="SSF56176">
    <property type="entry name" value="FAD-binding/transporter-associated domain-like"/>
    <property type="match status" value="1"/>
</dbReference>
<keyword evidence="14" id="KW-0131">Cell cycle</keyword>
<evidence type="ECO:0000256" key="12">
    <source>
        <dbReference type="ARBA" id="ARBA00022984"/>
    </source>
</evidence>
<dbReference type="GO" id="GO:0005829">
    <property type="term" value="C:cytosol"/>
    <property type="evidence" value="ECO:0007669"/>
    <property type="project" value="TreeGrafter"/>
</dbReference>
<dbReference type="PANTHER" id="PTHR21071">
    <property type="entry name" value="UDP-N-ACETYLENOLPYRUVOYLGLUCOSAMINE REDUCTASE"/>
    <property type="match status" value="1"/>
</dbReference>
<dbReference type="AlphaFoldDB" id="A0A6J7JA54"/>
<comment type="pathway">
    <text evidence="4">Cell wall biogenesis; peptidoglycan biosynthesis.</text>
</comment>
<evidence type="ECO:0000313" key="18">
    <source>
        <dbReference type="EMBL" id="CAB4940020.1"/>
    </source>
</evidence>
<dbReference type="Pfam" id="PF01565">
    <property type="entry name" value="FAD_binding_4"/>
    <property type="match status" value="1"/>
</dbReference>
<dbReference type="GO" id="GO:0008360">
    <property type="term" value="P:regulation of cell shape"/>
    <property type="evidence" value="ECO:0007669"/>
    <property type="project" value="UniProtKB-KW"/>
</dbReference>
<accession>A0A6J7JA54</accession>